<dbReference type="Proteomes" id="UP000827872">
    <property type="component" value="Linkage Group LG06"/>
</dbReference>
<name>A0ACB8FLU1_9SAUR</name>
<comment type="caution">
    <text evidence="1">The sequence shown here is derived from an EMBL/GenBank/DDBJ whole genome shotgun (WGS) entry which is preliminary data.</text>
</comment>
<sequence>MGPRTLCGLFLCHLIWLSCGSPVEVVEGIAPTDGPEDLNFLKAEYIQVRDTLCNNDWTPWGFYCYRYFDGPKSFSDAEGECQSYSRYGHLSSIHSSDHRAFIHGLVQNLEHAMVGDGPRAAPTTHESPIGLQGSPKTATPPITHVCS</sequence>
<keyword evidence="2" id="KW-1185">Reference proteome</keyword>
<reference evidence="1" key="1">
    <citation type="submission" date="2021-08" db="EMBL/GenBank/DDBJ databases">
        <title>The first chromosome-level gecko genome reveals the dynamic sex chromosomes of Neotropical dwarf geckos (Sphaerodactylidae: Sphaerodactylus).</title>
        <authorList>
            <person name="Pinto B.J."/>
            <person name="Keating S.E."/>
            <person name="Gamble T."/>
        </authorList>
    </citation>
    <scope>NUCLEOTIDE SEQUENCE</scope>
    <source>
        <strain evidence="1">TG3544</strain>
    </source>
</reference>
<protein>
    <submittedName>
        <fullName evidence="1">Uncharacterized protein</fullName>
    </submittedName>
</protein>
<evidence type="ECO:0000313" key="2">
    <source>
        <dbReference type="Proteomes" id="UP000827872"/>
    </source>
</evidence>
<dbReference type="EMBL" id="CM037619">
    <property type="protein sequence ID" value="KAH8006352.1"/>
    <property type="molecule type" value="Genomic_DNA"/>
</dbReference>
<accession>A0ACB8FLU1</accession>
<evidence type="ECO:0000313" key="1">
    <source>
        <dbReference type="EMBL" id="KAH8006352.1"/>
    </source>
</evidence>
<proteinExistence type="predicted"/>
<gene>
    <name evidence="1" type="ORF">K3G42_002857</name>
</gene>
<organism evidence="1 2">
    <name type="scientific">Sphaerodactylus townsendi</name>
    <dbReference type="NCBI Taxonomy" id="933632"/>
    <lineage>
        <taxon>Eukaryota</taxon>
        <taxon>Metazoa</taxon>
        <taxon>Chordata</taxon>
        <taxon>Craniata</taxon>
        <taxon>Vertebrata</taxon>
        <taxon>Euteleostomi</taxon>
        <taxon>Lepidosauria</taxon>
        <taxon>Squamata</taxon>
        <taxon>Bifurcata</taxon>
        <taxon>Gekkota</taxon>
        <taxon>Sphaerodactylidae</taxon>
        <taxon>Sphaerodactylus</taxon>
    </lineage>
</organism>